<dbReference type="EMBL" id="BDRX01000097">
    <property type="protein sequence ID" value="GBF97370.1"/>
    <property type="molecule type" value="Genomic_DNA"/>
</dbReference>
<keyword evidence="7" id="KW-0508">mRNA splicing</keyword>
<keyword evidence="5" id="KW-0507">mRNA processing</keyword>
<dbReference type="InParanoid" id="A0A2V0PHH8"/>
<comment type="similarity">
    <text evidence="2">Belongs to the CRIPT family.</text>
</comment>
<evidence type="ECO:0000256" key="7">
    <source>
        <dbReference type="ARBA" id="ARBA00023187"/>
    </source>
</evidence>
<comment type="caution">
    <text evidence="9">The sequence shown here is derived from an EMBL/GenBank/DDBJ whole genome shotgun (WGS) entry which is preliminary data.</text>
</comment>
<evidence type="ECO:0000313" key="10">
    <source>
        <dbReference type="Proteomes" id="UP000247498"/>
    </source>
</evidence>
<dbReference type="PANTHER" id="PTHR11805:SF1">
    <property type="entry name" value="CYSTEINE-RICH PDZ-BINDING PROTEIN"/>
    <property type="match status" value="1"/>
</dbReference>
<dbReference type="Proteomes" id="UP000247498">
    <property type="component" value="Unassembled WGS sequence"/>
</dbReference>
<protein>
    <recommendedName>
        <fullName evidence="3">Cysteine-rich PDZ-binding protein</fullName>
    </recommendedName>
    <alternativeName>
        <fullName evidence="8">Cysteine-rich interactor of PDZ three</fullName>
    </alternativeName>
</protein>
<keyword evidence="4" id="KW-0963">Cytoplasm</keyword>
<evidence type="ECO:0000256" key="4">
    <source>
        <dbReference type="ARBA" id="ARBA00022490"/>
    </source>
</evidence>
<dbReference type="GO" id="GO:0006397">
    <property type="term" value="P:mRNA processing"/>
    <property type="evidence" value="ECO:0007669"/>
    <property type="project" value="UniProtKB-KW"/>
</dbReference>
<dbReference type="STRING" id="307507.A0A2V0PHH8"/>
<dbReference type="AlphaFoldDB" id="A0A2V0PHH8"/>
<dbReference type="GO" id="GO:0008380">
    <property type="term" value="P:RNA splicing"/>
    <property type="evidence" value="ECO:0007669"/>
    <property type="project" value="UniProtKB-KW"/>
</dbReference>
<dbReference type="GO" id="GO:0005681">
    <property type="term" value="C:spliceosomal complex"/>
    <property type="evidence" value="ECO:0007669"/>
    <property type="project" value="UniProtKB-KW"/>
</dbReference>
<name>A0A2V0PHH8_9CHLO</name>
<keyword evidence="10" id="KW-1185">Reference proteome</keyword>
<dbReference type="PANTHER" id="PTHR11805">
    <property type="entry name" value="CYSTEINE-RICH PDZ-BINDING PROTEIN"/>
    <property type="match status" value="1"/>
</dbReference>
<gene>
    <name evidence="9" type="ORF">Rsub_11017</name>
</gene>
<evidence type="ECO:0000256" key="8">
    <source>
        <dbReference type="ARBA" id="ARBA00032518"/>
    </source>
</evidence>
<keyword evidence="6" id="KW-0747">Spliceosome</keyword>
<evidence type="ECO:0000256" key="1">
    <source>
        <dbReference type="ARBA" id="ARBA00004496"/>
    </source>
</evidence>
<evidence type="ECO:0000256" key="3">
    <source>
        <dbReference type="ARBA" id="ARBA00018615"/>
    </source>
</evidence>
<evidence type="ECO:0000256" key="2">
    <source>
        <dbReference type="ARBA" id="ARBA00009021"/>
    </source>
</evidence>
<dbReference type="InterPro" id="IPR019367">
    <property type="entry name" value="PDZ-binding_CRIPT"/>
</dbReference>
<evidence type="ECO:0000313" key="9">
    <source>
        <dbReference type="EMBL" id="GBF97370.1"/>
    </source>
</evidence>
<sequence>MVCGKCEKKLTKVAPPEKWKDGGDDKRKVNQNKLLNKDKRFTPYGKSAKCKICKQQVHSGDGMYCHNCAYSKGVCAMCGVQILDTKSYKQSAK</sequence>
<reference evidence="9 10" key="1">
    <citation type="journal article" date="2018" name="Sci. Rep.">
        <title>Raphidocelis subcapitata (=Pseudokirchneriella subcapitata) provides an insight into genome evolution and environmental adaptations in the Sphaeropleales.</title>
        <authorList>
            <person name="Suzuki S."/>
            <person name="Yamaguchi H."/>
            <person name="Nakajima N."/>
            <person name="Kawachi M."/>
        </authorList>
    </citation>
    <scope>NUCLEOTIDE SEQUENCE [LARGE SCALE GENOMIC DNA]</scope>
    <source>
        <strain evidence="9 10">NIES-35</strain>
    </source>
</reference>
<comment type="subcellular location">
    <subcellularLocation>
        <location evidence="1">Cytoplasm</location>
    </subcellularLocation>
</comment>
<evidence type="ECO:0000256" key="5">
    <source>
        <dbReference type="ARBA" id="ARBA00022664"/>
    </source>
</evidence>
<dbReference type="FunCoup" id="A0A2V0PHH8">
    <property type="interactions" value="1266"/>
</dbReference>
<dbReference type="GO" id="GO:0005737">
    <property type="term" value="C:cytoplasm"/>
    <property type="evidence" value="ECO:0007669"/>
    <property type="project" value="UniProtKB-SubCell"/>
</dbReference>
<evidence type="ECO:0000256" key="6">
    <source>
        <dbReference type="ARBA" id="ARBA00022728"/>
    </source>
</evidence>
<proteinExistence type="inferred from homology"/>
<dbReference type="Pfam" id="PF10235">
    <property type="entry name" value="Cript"/>
    <property type="match status" value="1"/>
</dbReference>
<organism evidence="9 10">
    <name type="scientific">Raphidocelis subcapitata</name>
    <dbReference type="NCBI Taxonomy" id="307507"/>
    <lineage>
        <taxon>Eukaryota</taxon>
        <taxon>Viridiplantae</taxon>
        <taxon>Chlorophyta</taxon>
        <taxon>core chlorophytes</taxon>
        <taxon>Chlorophyceae</taxon>
        <taxon>CS clade</taxon>
        <taxon>Sphaeropleales</taxon>
        <taxon>Selenastraceae</taxon>
        <taxon>Raphidocelis</taxon>
    </lineage>
</organism>
<dbReference type="GO" id="GO:0008017">
    <property type="term" value="F:microtubule binding"/>
    <property type="evidence" value="ECO:0007669"/>
    <property type="project" value="TreeGrafter"/>
</dbReference>
<dbReference type="GO" id="GO:0031122">
    <property type="term" value="P:cytoplasmic microtubule organization"/>
    <property type="evidence" value="ECO:0007669"/>
    <property type="project" value="TreeGrafter"/>
</dbReference>
<dbReference type="OrthoDB" id="147332at2759"/>
<accession>A0A2V0PHH8</accession>